<comment type="caution">
    <text evidence="4">The sequence shown here is derived from an EMBL/GenBank/DDBJ whole genome shotgun (WGS) entry which is preliminary data.</text>
</comment>
<accession>W2WVU1</accession>
<feature type="compositionally biased region" description="Polar residues" evidence="2">
    <location>
        <begin position="169"/>
        <end position="181"/>
    </location>
</feature>
<dbReference type="Proteomes" id="UP000018958">
    <property type="component" value="Unassembled WGS sequence"/>
</dbReference>
<proteinExistence type="predicted"/>
<gene>
    <name evidence="4" type="ORF">F441_10620</name>
</gene>
<evidence type="ECO:0000313" key="5">
    <source>
        <dbReference type="Proteomes" id="UP000018958"/>
    </source>
</evidence>
<sequence>MSSRGWSGEGLGEEASEGFGKWAPPLETETPPPAEIREDENKEHAGGSVGSDVRNRTPTGGRARRMAQSVLDTPQGREMFDQFLARMARQPAPGEEPPPARTTDGEIAEAAMSTPRALQGDAFSFDASRPSLPLESGMPRRQGMLPAWSAAPATEPSASMGGLGIGRSFSGQGRSYQTPSAHPQGPVVNRTHDHGGNYAPIVGIPTELRNAVKGIVPFYSNTATSERRRHFGVSPKSARYGRPDEVDGVLAVPKGQDRSSVVTPAQLWSRLKAAKRKRGKSVEEWGDRISTMCEALNYHEPRMRYEFFLDGLWNKQMKAVLNASMVTSIPEACALLLYKNLHLPVEEEDEFAGEVTGQPRTNRAVSTESQVLQELRQMNQLMRTRQLGPRTPRGHVSAVAPPTSPRAGVPIANGNASGSTPGSLRIRLGSDTRTTEGEAVCGCFGRIGCSRETCPRGQGRCNRCNELGHYSKECNLPRPQ</sequence>
<reference evidence="4 5" key="1">
    <citation type="submission" date="2013-11" db="EMBL/GenBank/DDBJ databases">
        <title>The Genome Sequence of Phytophthora parasitica CJ01A1.</title>
        <authorList>
            <consortium name="The Broad Institute Genomics Platform"/>
            <person name="Russ C."/>
            <person name="Tyler B."/>
            <person name="Panabieres F."/>
            <person name="Shan W."/>
            <person name="Tripathy S."/>
            <person name="Grunwald N."/>
            <person name="Machado M."/>
            <person name="Johnson C.S."/>
            <person name="Walker B."/>
            <person name="Young S.K."/>
            <person name="Zeng Q."/>
            <person name="Gargeya S."/>
            <person name="Fitzgerald M."/>
            <person name="Haas B."/>
            <person name="Abouelleil A."/>
            <person name="Allen A.W."/>
            <person name="Alvarado L."/>
            <person name="Arachchi H.M."/>
            <person name="Berlin A.M."/>
            <person name="Chapman S.B."/>
            <person name="Gainer-Dewar J."/>
            <person name="Goldberg J."/>
            <person name="Griggs A."/>
            <person name="Gujja S."/>
            <person name="Hansen M."/>
            <person name="Howarth C."/>
            <person name="Imamovic A."/>
            <person name="Ireland A."/>
            <person name="Larimer J."/>
            <person name="McCowan C."/>
            <person name="Murphy C."/>
            <person name="Pearson M."/>
            <person name="Poon T.W."/>
            <person name="Priest M."/>
            <person name="Roberts A."/>
            <person name="Saif S."/>
            <person name="Shea T."/>
            <person name="Sisk P."/>
            <person name="Sykes S."/>
            <person name="Wortman J."/>
            <person name="Nusbaum C."/>
            <person name="Birren B."/>
        </authorList>
    </citation>
    <scope>NUCLEOTIDE SEQUENCE [LARGE SCALE GENOMIC DNA]</scope>
    <source>
        <strain evidence="4 5">CJ01A1</strain>
    </source>
</reference>
<feature type="region of interest" description="Disordered" evidence="2">
    <location>
        <begin position="1"/>
        <end position="76"/>
    </location>
</feature>
<name>W2WVU1_PHYNI</name>
<feature type="compositionally biased region" description="Basic and acidic residues" evidence="2">
    <location>
        <begin position="35"/>
        <end position="45"/>
    </location>
</feature>
<keyword evidence="1" id="KW-0863">Zinc-finger</keyword>
<keyword evidence="1" id="KW-0479">Metal-binding</keyword>
<dbReference type="GO" id="GO:0008270">
    <property type="term" value="F:zinc ion binding"/>
    <property type="evidence" value="ECO:0007669"/>
    <property type="project" value="UniProtKB-KW"/>
</dbReference>
<feature type="domain" description="CCHC-type" evidence="3">
    <location>
        <begin position="460"/>
        <end position="474"/>
    </location>
</feature>
<dbReference type="PROSITE" id="PS50158">
    <property type="entry name" value="ZF_CCHC"/>
    <property type="match status" value="1"/>
</dbReference>
<dbReference type="EMBL" id="ANIX01002125">
    <property type="protein sequence ID" value="ETP14447.1"/>
    <property type="molecule type" value="Genomic_DNA"/>
</dbReference>
<organism evidence="4 5">
    <name type="scientific">Phytophthora nicotianae CJ01A1</name>
    <dbReference type="NCBI Taxonomy" id="1317063"/>
    <lineage>
        <taxon>Eukaryota</taxon>
        <taxon>Sar</taxon>
        <taxon>Stramenopiles</taxon>
        <taxon>Oomycota</taxon>
        <taxon>Peronosporomycetes</taxon>
        <taxon>Peronosporales</taxon>
        <taxon>Peronosporaceae</taxon>
        <taxon>Phytophthora</taxon>
    </lineage>
</organism>
<feature type="compositionally biased region" description="Low complexity" evidence="2">
    <location>
        <begin position="17"/>
        <end position="29"/>
    </location>
</feature>
<keyword evidence="1" id="KW-0862">Zinc</keyword>
<dbReference type="GO" id="GO:0003676">
    <property type="term" value="F:nucleic acid binding"/>
    <property type="evidence" value="ECO:0007669"/>
    <property type="project" value="InterPro"/>
</dbReference>
<evidence type="ECO:0000259" key="3">
    <source>
        <dbReference type="PROSITE" id="PS50158"/>
    </source>
</evidence>
<evidence type="ECO:0000256" key="2">
    <source>
        <dbReference type="SAM" id="MobiDB-lite"/>
    </source>
</evidence>
<dbReference type="AlphaFoldDB" id="W2WVU1"/>
<feature type="region of interest" description="Disordered" evidence="2">
    <location>
        <begin position="149"/>
        <end position="194"/>
    </location>
</feature>
<dbReference type="InterPro" id="IPR001878">
    <property type="entry name" value="Znf_CCHC"/>
</dbReference>
<protein>
    <recommendedName>
        <fullName evidence="3">CCHC-type domain-containing protein</fullName>
    </recommendedName>
</protein>
<evidence type="ECO:0000256" key="1">
    <source>
        <dbReference type="PROSITE-ProRule" id="PRU00047"/>
    </source>
</evidence>
<evidence type="ECO:0000313" key="4">
    <source>
        <dbReference type="EMBL" id="ETP14447.1"/>
    </source>
</evidence>
<feature type="region of interest" description="Disordered" evidence="2">
    <location>
        <begin position="387"/>
        <end position="424"/>
    </location>
</feature>